<proteinExistence type="predicted"/>
<comment type="caution">
    <text evidence="1">The sequence shown here is derived from an EMBL/GenBank/DDBJ whole genome shotgun (WGS) entry which is preliminary data.</text>
</comment>
<gene>
    <name evidence="1" type="ORF">KSP40_PGU021704</name>
</gene>
<dbReference type="EMBL" id="JBBWWR010000005">
    <property type="protein sequence ID" value="KAK8966064.1"/>
    <property type="molecule type" value="Genomic_DNA"/>
</dbReference>
<name>A0ABR2MR32_9ASPA</name>
<sequence>MEEQERTDEEHNSKKKHQAIMNEVEEDQQIVPSSVTLTVEDEIAYFFPYEYLEKEFGCDFLCEFPNPHVIGTDKPNKSLNLPHYQNRFSPPNHVFMNLHNNMVTLRIVALLTSLSSQGHKSLICQLNRRRKFIQKGESLHQW</sequence>
<accession>A0ABR2MR32</accession>
<dbReference type="Proteomes" id="UP001412067">
    <property type="component" value="Unassembled WGS sequence"/>
</dbReference>
<keyword evidence="2" id="KW-1185">Reference proteome</keyword>
<reference evidence="1 2" key="1">
    <citation type="journal article" date="2022" name="Nat. Plants">
        <title>Genomes of leafy and leafless Platanthera orchids illuminate the evolution of mycoheterotrophy.</title>
        <authorList>
            <person name="Li M.H."/>
            <person name="Liu K.W."/>
            <person name="Li Z."/>
            <person name="Lu H.C."/>
            <person name="Ye Q.L."/>
            <person name="Zhang D."/>
            <person name="Wang J.Y."/>
            <person name="Li Y.F."/>
            <person name="Zhong Z.M."/>
            <person name="Liu X."/>
            <person name="Yu X."/>
            <person name="Liu D.K."/>
            <person name="Tu X.D."/>
            <person name="Liu B."/>
            <person name="Hao Y."/>
            <person name="Liao X.Y."/>
            <person name="Jiang Y.T."/>
            <person name="Sun W.H."/>
            <person name="Chen J."/>
            <person name="Chen Y.Q."/>
            <person name="Ai Y."/>
            <person name="Zhai J.W."/>
            <person name="Wu S.S."/>
            <person name="Zhou Z."/>
            <person name="Hsiao Y.Y."/>
            <person name="Wu W.L."/>
            <person name="Chen Y.Y."/>
            <person name="Lin Y.F."/>
            <person name="Hsu J.L."/>
            <person name="Li C.Y."/>
            <person name="Wang Z.W."/>
            <person name="Zhao X."/>
            <person name="Zhong W.Y."/>
            <person name="Ma X.K."/>
            <person name="Ma L."/>
            <person name="Huang J."/>
            <person name="Chen G.Z."/>
            <person name="Huang M.Z."/>
            <person name="Huang L."/>
            <person name="Peng D.H."/>
            <person name="Luo Y.B."/>
            <person name="Zou S.Q."/>
            <person name="Chen S.P."/>
            <person name="Lan S."/>
            <person name="Tsai W.C."/>
            <person name="Van de Peer Y."/>
            <person name="Liu Z.J."/>
        </authorList>
    </citation>
    <scope>NUCLEOTIDE SEQUENCE [LARGE SCALE GENOMIC DNA]</scope>
    <source>
        <strain evidence="1">Lor288</strain>
    </source>
</reference>
<organism evidence="1 2">
    <name type="scientific">Platanthera guangdongensis</name>
    <dbReference type="NCBI Taxonomy" id="2320717"/>
    <lineage>
        <taxon>Eukaryota</taxon>
        <taxon>Viridiplantae</taxon>
        <taxon>Streptophyta</taxon>
        <taxon>Embryophyta</taxon>
        <taxon>Tracheophyta</taxon>
        <taxon>Spermatophyta</taxon>
        <taxon>Magnoliopsida</taxon>
        <taxon>Liliopsida</taxon>
        <taxon>Asparagales</taxon>
        <taxon>Orchidaceae</taxon>
        <taxon>Orchidoideae</taxon>
        <taxon>Orchideae</taxon>
        <taxon>Orchidinae</taxon>
        <taxon>Platanthera</taxon>
    </lineage>
</organism>
<evidence type="ECO:0000313" key="2">
    <source>
        <dbReference type="Proteomes" id="UP001412067"/>
    </source>
</evidence>
<protein>
    <submittedName>
        <fullName evidence="1">Uncharacterized protein</fullName>
    </submittedName>
</protein>
<evidence type="ECO:0000313" key="1">
    <source>
        <dbReference type="EMBL" id="KAK8966064.1"/>
    </source>
</evidence>